<evidence type="ECO:0000313" key="2">
    <source>
        <dbReference type="Proteomes" id="UP001056120"/>
    </source>
</evidence>
<proteinExistence type="predicted"/>
<organism evidence="1 2">
    <name type="scientific">Smallanthus sonchifolius</name>
    <dbReference type="NCBI Taxonomy" id="185202"/>
    <lineage>
        <taxon>Eukaryota</taxon>
        <taxon>Viridiplantae</taxon>
        <taxon>Streptophyta</taxon>
        <taxon>Embryophyta</taxon>
        <taxon>Tracheophyta</taxon>
        <taxon>Spermatophyta</taxon>
        <taxon>Magnoliopsida</taxon>
        <taxon>eudicotyledons</taxon>
        <taxon>Gunneridae</taxon>
        <taxon>Pentapetalae</taxon>
        <taxon>asterids</taxon>
        <taxon>campanulids</taxon>
        <taxon>Asterales</taxon>
        <taxon>Asteraceae</taxon>
        <taxon>Asteroideae</taxon>
        <taxon>Heliantheae alliance</taxon>
        <taxon>Millerieae</taxon>
        <taxon>Smallanthus</taxon>
    </lineage>
</organism>
<evidence type="ECO:0000313" key="1">
    <source>
        <dbReference type="EMBL" id="KAI3744801.1"/>
    </source>
</evidence>
<reference evidence="1 2" key="2">
    <citation type="journal article" date="2022" name="Mol. Ecol. Resour.">
        <title>The genomes of chicory, endive, great burdock and yacon provide insights into Asteraceae paleo-polyploidization history and plant inulin production.</title>
        <authorList>
            <person name="Fan W."/>
            <person name="Wang S."/>
            <person name="Wang H."/>
            <person name="Wang A."/>
            <person name="Jiang F."/>
            <person name="Liu H."/>
            <person name="Zhao H."/>
            <person name="Xu D."/>
            <person name="Zhang Y."/>
        </authorList>
    </citation>
    <scope>NUCLEOTIDE SEQUENCE [LARGE SCALE GENOMIC DNA]</scope>
    <source>
        <strain evidence="2">cv. Yunnan</strain>
        <tissue evidence="1">Leaves</tissue>
    </source>
</reference>
<sequence length="495" mass="55436">MAEVDINRPDDKFSPYHNLTAYIIKGKKSEGFDDMINFLCRSKIHSHLHSSHGGFLEICRLLYRIGDTPNQSTEGTDGPPWKYLCHTLLQCISQKRSGWHQVRSALASAVRSMVTGQGVNFAHLIFQGLRYNLQEGAKQQFYMYPRFLQEVFNNELKELSKPAKIYLMLGHKSNIFQSMRIVSKKFSGVNVPLLSTMMNIQSTQGPIRKSPHSESQNSDENIKRDSYIIRETSLEASLLGSGSHPGSIEQPTEPFHYLSSLNLSAEAPCQDDIPSPTTTISEVLIDLAASAPNPSSSPKKVHSRSNDRVNVERAVTTPGTSTNQEDIDNIIKTLTTTTHSEDVSFETLFTERNPRCQENEGDGDAEARPKAPSESKDSTTVDEDRLKLHNLEFTARVEMLEAEVSKLRHQVSMHEAHQCPPMTTPSLVLVGTQTDQTLCIDATKKGEIVVVEDDADSLDEWIQEKTTFQSSLFRPAFVQVHDLPDSVDEEDITED</sequence>
<protein>
    <submittedName>
        <fullName evidence="1">Uncharacterized protein</fullName>
    </submittedName>
</protein>
<dbReference type="Proteomes" id="UP001056120">
    <property type="component" value="Linkage Group LG19"/>
</dbReference>
<comment type="caution">
    <text evidence="1">The sequence shown here is derived from an EMBL/GenBank/DDBJ whole genome shotgun (WGS) entry which is preliminary data.</text>
</comment>
<reference evidence="2" key="1">
    <citation type="journal article" date="2022" name="Mol. Ecol. Resour.">
        <title>The genomes of chicory, endive, great burdock and yacon provide insights into Asteraceae palaeo-polyploidization history and plant inulin production.</title>
        <authorList>
            <person name="Fan W."/>
            <person name="Wang S."/>
            <person name="Wang H."/>
            <person name="Wang A."/>
            <person name="Jiang F."/>
            <person name="Liu H."/>
            <person name="Zhao H."/>
            <person name="Xu D."/>
            <person name="Zhang Y."/>
        </authorList>
    </citation>
    <scope>NUCLEOTIDE SEQUENCE [LARGE SCALE GENOMIC DNA]</scope>
    <source>
        <strain evidence="2">cv. Yunnan</strain>
    </source>
</reference>
<accession>A0ACB9DEA6</accession>
<name>A0ACB9DEA6_9ASTR</name>
<dbReference type="EMBL" id="CM042036">
    <property type="protein sequence ID" value="KAI3744801.1"/>
    <property type="molecule type" value="Genomic_DNA"/>
</dbReference>
<keyword evidence="2" id="KW-1185">Reference proteome</keyword>
<gene>
    <name evidence="1" type="ORF">L1987_57894</name>
</gene>